<gene>
    <name evidence="1" type="ORF">DSM106044_03092</name>
</gene>
<dbReference type="RefSeq" id="WP_138002829.1">
    <property type="nucleotide sequence ID" value="NZ_QGQD01000060.1"/>
</dbReference>
<dbReference type="EMBL" id="QGQD01000060">
    <property type="protein sequence ID" value="TLD00002.1"/>
    <property type="molecule type" value="Genomic_DNA"/>
</dbReference>
<reference evidence="1 2" key="1">
    <citation type="journal article" date="2019" name="Anaerobe">
        <title>Detection of Robinsoniella peoriensis in multiple bone samples of a trauma patient.</title>
        <authorList>
            <person name="Schrottner P."/>
            <person name="Hartwich K."/>
            <person name="Bunk B."/>
            <person name="Schober I."/>
            <person name="Helbig S."/>
            <person name="Rudolph W.W."/>
            <person name="Gunzer F."/>
        </authorList>
    </citation>
    <scope>NUCLEOTIDE SEQUENCE [LARGE SCALE GENOMIC DNA]</scope>
    <source>
        <strain evidence="1 2">DSM 106044</strain>
    </source>
</reference>
<dbReference type="Proteomes" id="UP000306509">
    <property type="component" value="Unassembled WGS sequence"/>
</dbReference>
<keyword evidence="2" id="KW-1185">Reference proteome</keyword>
<dbReference type="AlphaFoldDB" id="A0A4U8Q583"/>
<protein>
    <submittedName>
        <fullName evidence="1">Uncharacterized protein</fullName>
    </submittedName>
</protein>
<evidence type="ECO:0000313" key="2">
    <source>
        <dbReference type="Proteomes" id="UP000306509"/>
    </source>
</evidence>
<evidence type="ECO:0000313" key="1">
    <source>
        <dbReference type="EMBL" id="TLD00002.1"/>
    </source>
</evidence>
<comment type="caution">
    <text evidence="1">The sequence shown here is derived from an EMBL/GenBank/DDBJ whole genome shotgun (WGS) entry which is preliminary data.</text>
</comment>
<name>A0A4U8Q583_9FIRM</name>
<organism evidence="1 2">
    <name type="scientific">Robinsoniella peoriensis</name>
    <dbReference type="NCBI Taxonomy" id="180332"/>
    <lineage>
        <taxon>Bacteria</taxon>
        <taxon>Bacillati</taxon>
        <taxon>Bacillota</taxon>
        <taxon>Clostridia</taxon>
        <taxon>Lachnospirales</taxon>
        <taxon>Lachnospiraceae</taxon>
        <taxon>Robinsoniella</taxon>
    </lineage>
</organism>
<sequence>MLGGGVYVKQNKKMPGTYINLKSRNIREQENELPQNTSDGIFKLKDEIIEARGEFGSLDNRLDNMEAVCANPKIATNESLGVIKVGDGLGIRPDGNLYAENVMEAMTNSEIEEICK</sequence>
<proteinExistence type="predicted"/>
<accession>A0A4U8Q583</accession>